<dbReference type="Proteomes" id="UP000298663">
    <property type="component" value="Unassembled WGS sequence"/>
</dbReference>
<evidence type="ECO:0000256" key="1">
    <source>
        <dbReference type="SAM" id="Phobius"/>
    </source>
</evidence>
<feature type="transmembrane region" description="Helical" evidence="1">
    <location>
        <begin position="41"/>
        <end position="63"/>
    </location>
</feature>
<feature type="transmembrane region" description="Helical" evidence="1">
    <location>
        <begin position="84"/>
        <end position="106"/>
    </location>
</feature>
<name>A0A4U5M0A4_STECR</name>
<feature type="transmembrane region" description="Helical" evidence="1">
    <location>
        <begin position="7"/>
        <end position="29"/>
    </location>
</feature>
<dbReference type="AlphaFoldDB" id="A0A4U5M0A4"/>
<gene>
    <name evidence="2" type="ORF">L596_026085</name>
</gene>
<evidence type="ECO:0008006" key="4">
    <source>
        <dbReference type="Google" id="ProtNLM"/>
    </source>
</evidence>
<sequence length="238" mass="27157">MQQFSMLIVKMVFDIFFVLNTVVYSTSIILQLCDVTDDAIILYPFGNIIQSLEAAMAIVNVFVAIDRLYAMRRPFKYNRVYSKIILKIAVTLILLVFITSFAVYTVTRPNKGYIHGYVFTHFVNRLVQTVIHLSTIGAFLFGMVITILFLRDFYGYLKRSQVAQMGSYTNSVNVVLTMSKKFDLSCVFSKAASKNLAFYSLKKRFVGTVELFTSFQKRRLKLNLQFGHSLSKTAVSDA</sequence>
<keyword evidence="1" id="KW-0472">Membrane</keyword>
<evidence type="ECO:0000313" key="3">
    <source>
        <dbReference type="Proteomes" id="UP000298663"/>
    </source>
</evidence>
<feature type="transmembrane region" description="Helical" evidence="1">
    <location>
        <begin position="126"/>
        <end position="150"/>
    </location>
</feature>
<reference evidence="2 3" key="2">
    <citation type="journal article" date="2019" name="G3 (Bethesda)">
        <title>Hybrid Assembly of the Genome of the Entomopathogenic Nematode Steinernema carpocapsae Identifies the X-Chromosome.</title>
        <authorList>
            <person name="Serra L."/>
            <person name="Macchietto M."/>
            <person name="Macias-Munoz A."/>
            <person name="McGill C.J."/>
            <person name="Rodriguez I.M."/>
            <person name="Rodriguez B."/>
            <person name="Murad R."/>
            <person name="Mortazavi A."/>
        </authorList>
    </citation>
    <scope>NUCLEOTIDE SEQUENCE [LARGE SCALE GENOMIC DNA]</scope>
    <source>
        <strain evidence="2 3">ALL</strain>
    </source>
</reference>
<reference evidence="2 3" key="1">
    <citation type="journal article" date="2015" name="Genome Biol.">
        <title>Comparative genomics of Steinernema reveals deeply conserved gene regulatory networks.</title>
        <authorList>
            <person name="Dillman A.R."/>
            <person name="Macchietto M."/>
            <person name="Porter C.F."/>
            <person name="Rogers A."/>
            <person name="Williams B."/>
            <person name="Antoshechkin I."/>
            <person name="Lee M.M."/>
            <person name="Goodwin Z."/>
            <person name="Lu X."/>
            <person name="Lewis E.E."/>
            <person name="Goodrich-Blair H."/>
            <person name="Stock S.P."/>
            <person name="Adams B.J."/>
            <person name="Sternberg P.W."/>
            <person name="Mortazavi A."/>
        </authorList>
    </citation>
    <scope>NUCLEOTIDE SEQUENCE [LARGE SCALE GENOMIC DNA]</scope>
    <source>
        <strain evidence="2 3">ALL</strain>
    </source>
</reference>
<dbReference type="EMBL" id="AZBU02000010">
    <property type="protein sequence ID" value="TKR62078.1"/>
    <property type="molecule type" value="Genomic_DNA"/>
</dbReference>
<organism evidence="2 3">
    <name type="scientific">Steinernema carpocapsae</name>
    <name type="common">Entomopathogenic nematode</name>
    <dbReference type="NCBI Taxonomy" id="34508"/>
    <lineage>
        <taxon>Eukaryota</taxon>
        <taxon>Metazoa</taxon>
        <taxon>Ecdysozoa</taxon>
        <taxon>Nematoda</taxon>
        <taxon>Chromadorea</taxon>
        <taxon>Rhabditida</taxon>
        <taxon>Tylenchina</taxon>
        <taxon>Panagrolaimomorpha</taxon>
        <taxon>Strongyloidoidea</taxon>
        <taxon>Steinernematidae</taxon>
        <taxon>Steinernema</taxon>
    </lineage>
</organism>
<keyword evidence="1" id="KW-1133">Transmembrane helix</keyword>
<protein>
    <recommendedName>
        <fullName evidence="4">G-protein coupled receptors family 1 profile domain-containing protein</fullName>
    </recommendedName>
</protein>
<accession>A0A4U5M0A4</accession>
<evidence type="ECO:0000313" key="2">
    <source>
        <dbReference type="EMBL" id="TKR62078.1"/>
    </source>
</evidence>
<keyword evidence="1" id="KW-0812">Transmembrane</keyword>
<proteinExistence type="predicted"/>
<comment type="caution">
    <text evidence="2">The sequence shown here is derived from an EMBL/GenBank/DDBJ whole genome shotgun (WGS) entry which is preliminary data.</text>
</comment>
<keyword evidence="3" id="KW-1185">Reference proteome</keyword>